<evidence type="ECO:0000256" key="4">
    <source>
        <dbReference type="ARBA" id="ARBA00022692"/>
    </source>
</evidence>
<evidence type="ECO:0000256" key="3">
    <source>
        <dbReference type="ARBA" id="ARBA00022448"/>
    </source>
</evidence>
<keyword evidence="3 7" id="KW-0813">Transport</keyword>
<comment type="similarity">
    <text evidence="2 7">Belongs to the purine-cytosine permease (2.A.39) family.</text>
</comment>
<feature type="transmembrane region" description="Helical" evidence="9">
    <location>
        <begin position="124"/>
        <end position="147"/>
    </location>
</feature>
<evidence type="ECO:0000313" key="11">
    <source>
        <dbReference type="Proteomes" id="UP000777438"/>
    </source>
</evidence>
<gene>
    <name evidence="10" type="ORF">B0T10DRAFT_218243</name>
</gene>
<feature type="compositionally biased region" description="Polar residues" evidence="8">
    <location>
        <begin position="24"/>
        <end position="35"/>
    </location>
</feature>
<keyword evidence="11" id="KW-1185">Reference proteome</keyword>
<evidence type="ECO:0000256" key="7">
    <source>
        <dbReference type="PIRNR" id="PIRNR002744"/>
    </source>
</evidence>
<dbReference type="GO" id="GO:0005886">
    <property type="term" value="C:plasma membrane"/>
    <property type="evidence" value="ECO:0007669"/>
    <property type="project" value="TreeGrafter"/>
</dbReference>
<feature type="transmembrane region" description="Helical" evidence="9">
    <location>
        <begin position="425"/>
        <end position="443"/>
    </location>
</feature>
<evidence type="ECO:0000256" key="1">
    <source>
        <dbReference type="ARBA" id="ARBA00004141"/>
    </source>
</evidence>
<comment type="caution">
    <text evidence="10">The sequence shown here is derived from an EMBL/GenBank/DDBJ whole genome shotgun (WGS) entry which is preliminary data.</text>
</comment>
<evidence type="ECO:0000256" key="8">
    <source>
        <dbReference type="SAM" id="MobiDB-lite"/>
    </source>
</evidence>
<sequence>MGFPSFNKQPETTTQVDDDLEANNEPQSLDQGLSSEVVQIRRGVGDDQSEASVKQVALTRSRWYRKLIDAGVEENGIVPVPPEKRTDTEYNNLFTVWFTDLLCVLPLPTGALGTAVYGLKLRDVSLIILFFNILTCIPPAFIAIGGVQTGMRQMIQARYSFGTFFVMIPLLFNAGTVTGFTLVGSIVSGQAIAAVNEGAHISVSVGIVVVCILSFVTAFLGYRAIHTWQRWQWIPNLIGIIIAVGCGGKHLVHQAEAGPATVKGVVGYGSLMAGYFMTFGGTASDFTIYHSPKAPKWKIFTYVYLGLLVPSTPLLILGAAIGGATPNVESWQTAWDSYGIGGVLAEMLRPAGGFGKFVLVILALSVIGNTVLSNYSVGLNLQMLLPIFAKVPRVIFITITMAIMIPMAIYAAAEWATSLENFLALIGYWAGCFDAVIIEELLIFRKLDYSSYDPRIWNKRCSLAPGFAAIGASLVSLALVIPAMDTTWYSGPIGSRIGDLGFESAFVVTAITYYPLRSLEIKWTGRI</sequence>
<dbReference type="Gene3D" id="1.10.4160.10">
    <property type="entry name" value="Hydantoin permease"/>
    <property type="match status" value="1"/>
</dbReference>
<proteinExistence type="inferred from homology"/>
<keyword evidence="6 7" id="KW-0472">Membrane</keyword>
<dbReference type="InterPro" id="IPR001248">
    <property type="entry name" value="Pur-cyt_permease"/>
</dbReference>
<feature type="transmembrane region" description="Helical" evidence="9">
    <location>
        <begin position="394"/>
        <end position="413"/>
    </location>
</feature>
<dbReference type="Proteomes" id="UP000777438">
    <property type="component" value="Unassembled WGS sequence"/>
</dbReference>
<dbReference type="OrthoDB" id="2116389at2759"/>
<dbReference type="InterPro" id="IPR026030">
    <property type="entry name" value="Pur-cyt_permease_Fcy2/21/22"/>
</dbReference>
<feature type="transmembrane region" description="Helical" evidence="9">
    <location>
        <begin position="354"/>
        <end position="373"/>
    </location>
</feature>
<evidence type="ECO:0000256" key="6">
    <source>
        <dbReference type="ARBA" id="ARBA00023136"/>
    </source>
</evidence>
<dbReference type="EMBL" id="JAGPYM010000004">
    <property type="protein sequence ID" value="KAH6895491.1"/>
    <property type="molecule type" value="Genomic_DNA"/>
</dbReference>
<keyword evidence="5 9" id="KW-1133">Transmembrane helix</keyword>
<feature type="transmembrane region" description="Helical" evidence="9">
    <location>
        <begin position="94"/>
        <end position="118"/>
    </location>
</feature>
<dbReference type="PANTHER" id="PTHR31806">
    <property type="entry name" value="PURINE-CYTOSINE PERMEASE FCY2-RELATED"/>
    <property type="match status" value="1"/>
</dbReference>
<dbReference type="PANTHER" id="PTHR31806:SF5">
    <property type="entry name" value="PURINE-CYTOSINE PERMEASE FCY21"/>
    <property type="match status" value="1"/>
</dbReference>
<name>A0A9P8WBJ0_9HYPO</name>
<accession>A0A9P8WBJ0</accession>
<feature type="transmembrane region" description="Helical" evidence="9">
    <location>
        <begin position="199"/>
        <end position="221"/>
    </location>
</feature>
<evidence type="ECO:0000256" key="2">
    <source>
        <dbReference type="ARBA" id="ARBA00008974"/>
    </source>
</evidence>
<feature type="compositionally biased region" description="Polar residues" evidence="8">
    <location>
        <begin position="1"/>
        <end position="15"/>
    </location>
</feature>
<feature type="transmembrane region" description="Helical" evidence="9">
    <location>
        <begin position="463"/>
        <end position="484"/>
    </location>
</feature>
<evidence type="ECO:0000313" key="10">
    <source>
        <dbReference type="EMBL" id="KAH6895491.1"/>
    </source>
</evidence>
<dbReference type="Pfam" id="PF02133">
    <property type="entry name" value="Transp_cyt_pur"/>
    <property type="match status" value="1"/>
</dbReference>
<feature type="transmembrane region" description="Helical" evidence="9">
    <location>
        <begin position="233"/>
        <end position="252"/>
    </location>
</feature>
<evidence type="ECO:0000256" key="9">
    <source>
        <dbReference type="SAM" id="Phobius"/>
    </source>
</evidence>
<dbReference type="GO" id="GO:0022857">
    <property type="term" value="F:transmembrane transporter activity"/>
    <property type="evidence" value="ECO:0007669"/>
    <property type="project" value="InterPro"/>
</dbReference>
<feature type="transmembrane region" description="Helical" evidence="9">
    <location>
        <begin position="272"/>
        <end position="289"/>
    </location>
</feature>
<evidence type="ECO:0000256" key="5">
    <source>
        <dbReference type="ARBA" id="ARBA00022989"/>
    </source>
</evidence>
<feature type="transmembrane region" description="Helical" evidence="9">
    <location>
        <begin position="301"/>
        <end position="321"/>
    </location>
</feature>
<protein>
    <submittedName>
        <fullName evidence="10">Permease for cytosine/purines, uracil, thiamine, allantoin-domain-containing protein</fullName>
    </submittedName>
</protein>
<feature type="region of interest" description="Disordered" evidence="8">
    <location>
        <begin position="1"/>
        <end position="35"/>
    </location>
</feature>
<dbReference type="AlphaFoldDB" id="A0A9P8WBJ0"/>
<organism evidence="10 11">
    <name type="scientific">Thelonectria olida</name>
    <dbReference type="NCBI Taxonomy" id="1576542"/>
    <lineage>
        <taxon>Eukaryota</taxon>
        <taxon>Fungi</taxon>
        <taxon>Dikarya</taxon>
        <taxon>Ascomycota</taxon>
        <taxon>Pezizomycotina</taxon>
        <taxon>Sordariomycetes</taxon>
        <taxon>Hypocreomycetidae</taxon>
        <taxon>Hypocreales</taxon>
        <taxon>Nectriaceae</taxon>
        <taxon>Thelonectria</taxon>
    </lineage>
</organism>
<comment type="subcellular location">
    <subcellularLocation>
        <location evidence="1">Membrane</location>
        <topology evidence="1">Multi-pass membrane protein</topology>
    </subcellularLocation>
</comment>
<reference evidence="10 11" key="1">
    <citation type="journal article" date="2021" name="Nat. Commun.">
        <title>Genetic determinants of endophytism in the Arabidopsis root mycobiome.</title>
        <authorList>
            <person name="Mesny F."/>
            <person name="Miyauchi S."/>
            <person name="Thiergart T."/>
            <person name="Pickel B."/>
            <person name="Atanasova L."/>
            <person name="Karlsson M."/>
            <person name="Huettel B."/>
            <person name="Barry K.W."/>
            <person name="Haridas S."/>
            <person name="Chen C."/>
            <person name="Bauer D."/>
            <person name="Andreopoulos W."/>
            <person name="Pangilinan J."/>
            <person name="LaButti K."/>
            <person name="Riley R."/>
            <person name="Lipzen A."/>
            <person name="Clum A."/>
            <person name="Drula E."/>
            <person name="Henrissat B."/>
            <person name="Kohler A."/>
            <person name="Grigoriev I.V."/>
            <person name="Martin F.M."/>
            <person name="Hacquard S."/>
        </authorList>
    </citation>
    <scope>NUCLEOTIDE SEQUENCE [LARGE SCALE GENOMIC DNA]</scope>
    <source>
        <strain evidence="10 11">MPI-CAGE-CH-0241</strain>
    </source>
</reference>
<feature type="transmembrane region" description="Helical" evidence="9">
    <location>
        <begin position="159"/>
        <end position="187"/>
    </location>
</feature>
<keyword evidence="4 9" id="KW-0812">Transmembrane</keyword>
<dbReference type="PIRSF" id="PIRSF002744">
    <property type="entry name" value="Pur-cyt_permease"/>
    <property type="match status" value="1"/>
</dbReference>